<dbReference type="Proteomes" id="UP000177579">
    <property type="component" value="Unassembled WGS sequence"/>
</dbReference>
<accession>A0A1F5TRU9</accession>
<feature type="binding site" evidence="3">
    <location>
        <position position="69"/>
    </location>
    <ligand>
        <name>a divalent metal cation</name>
        <dbReference type="ChEBI" id="CHEBI:60240"/>
        <label>1</label>
    </ligand>
</feature>
<name>A0A1F5TRU9_9BACT</name>
<reference evidence="4 5" key="1">
    <citation type="journal article" date="2016" name="Nat. Commun.">
        <title>Thousands of microbial genomes shed light on interconnected biogeochemical processes in an aquifer system.</title>
        <authorList>
            <person name="Anantharaman K."/>
            <person name="Brown C.T."/>
            <person name="Hug L.A."/>
            <person name="Sharon I."/>
            <person name="Castelle C.J."/>
            <person name="Probst A.J."/>
            <person name="Thomas B.C."/>
            <person name="Singh A."/>
            <person name="Wilkins M.J."/>
            <person name="Karaoz U."/>
            <person name="Brodie E.L."/>
            <person name="Williams K.H."/>
            <person name="Hubbard S.S."/>
            <person name="Banfield J.F."/>
        </authorList>
    </citation>
    <scope>NUCLEOTIDE SEQUENCE [LARGE SCALE GENOMIC DNA]</scope>
</reference>
<dbReference type="PANTHER" id="PTHR13799">
    <property type="entry name" value="NGG1 INTERACTING FACTOR 3"/>
    <property type="match status" value="1"/>
</dbReference>
<dbReference type="Pfam" id="PF01784">
    <property type="entry name" value="DUF34_NIF3"/>
    <property type="match status" value="1"/>
</dbReference>
<feature type="binding site" evidence="3">
    <location>
        <position position="68"/>
    </location>
    <ligand>
        <name>a divalent metal cation</name>
        <dbReference type="ChEBI" id="CHEBI:60240"/>
        <label>1</label>
    </ligand>
</feature>
<comment type="similarity">
    <text evidence="1">Belongs to the GTP cyclohydrolase I type 2/NIF3 family.</text>
</comment>
<keyword evidence="2 3" id="KW-0479">Metal-binding</keyword>
<protein>
    <submittedName>
        <fullName evidence="4">Nif3-like dinuclear metal center hexameric protein</fullName>
    </submittedName>
</protein>
<evidence type="ECO:0000256" key="3">
    <source>
        <dbReference type="PIRSR" id="PIRSR602678-1"/>
    </source>
</evidence>
<dbReference type="NCBIfam" id="TIGR00486">
    <property type="entry name" value="YbgI_SA1388"/>
    <property type="match status" value="1"/>
</dbReference>
<evidence type="ECO:0000313" key="5">
    <source>
        <dbReference type="Proteomes" id="UP000177579"/>
    </source>
</evidence>
<dbReference type="GO" id="GO:0005737">
    <property type="term" value="C:cytoplasm"/>
    <property type="evidence" value="ECO:0007669"/>
    <property type="project" value="TreeGrafter"/>
</dbReference>
<feature type="binding site" evidence="3">
    <location>
        <position position="224"/>
    </location>
    <ligand>
        <name>a divalent metal cation</name>
        <dbReference type="ChEBI" id="CHEBI:60240"/>
        <label>1</label>
    </ligand>
</feature>
<dbReference type="SUPFAM" id="SSF102705">
    <property type="entry name" value="NIF3 (NGG1p interacting factor 3)-like"/>
    <property type="match status" value="1"/>
</dbReference>
<evidence type="ECO:0000313" key="4">
    <source>
        <dbReference type="EMBL" id="OGF41559.1"/>
    </source>
</evidence>
<evidence type="ECO:0000256" key="1">
    <source>
        <dbReference type="ARBA" id="ARBA00006964"/>
    </source>
</evidence>
<dbReference type="Gene3D" id="3.40.1390.30">
    <property type="entry name" value="NIF3 (NGG1p interacting factor 3)-like"/>
    <property type="match status" value="2"/>
</dbReference>
<sequence>MESRNKIVKFCEDYLKVKDFTDYCHNGLQVEGSEEINKIITGVSFSRKLIEKANPPTGGKKAQMIIVHHGIFGNQIPSPLQLKGIVKNRIKLILENDINLCGFHLPLDAHPIIGNNILLCKLLGVKKVKPFDVGFIGELDRQVDFKKFVDLVNKKLGVQSFVLENGKKQIKKAAIISGGSSPDFEKAARLGADVYICGDIREEVVRGTEEAGINLINAGHYNTEKLGIQNLGKLIAKKFKVKVEFVDIPCEV</sequence>
<proteinExistence type="inferred from homology"/>
<dbReference type="PANTHER" id="PTHR13799:SF14">
    <property type="entry name" value="GTP CYCLOHYDROLASE 1 TYPE 2 HOMOLOG"/>
    <property type="match status" value="1"/>
</dbReference>
<organism evidence="4 5">
    <name type="scientific">Candidatus Falkowbacteria bacterium RIFOXYD2_FULL_34_120</name>
    <dbReference type="NCBI Taxonomy" id="1798007"/>
    <lineage>
        <taxon>Bacteria</taxon>
        <taxon>Candidatus Falkowiibacteriota</taxon>
    </lineage>
</organism>
<dbReference type="EMBL" id="MFGO01000008">
    <property type="protein sequence ID" value="OGF41559.1"/>
    <property type="molecule type" value="Genomic_DNA"/>
</dbReference>
<dbReference type="InterPro" id="IPR036069">
    <property type="entry name" value="DUF34/NIF3_sf"/>
</dbReference>
<comment type="caution">
    <text evidence="4">The sequence shown here is derived from an EMBL/GenBank/DDBJ whole genome shotgun (WGS) entry which is preliminary data.</text>
</comment>
<dbReference type="InterPro" id="IPR002678">
    <property type="entry name" value="DUF34/NIF3"/>
</dbReference>
<dbReference type="GO" id="GO:0046872">
    <property type="term" value="F:metal ion binding"/>
    <property type="evidence" value="ECO:0007669"/>
    <property type="project" value="UniProtKB-KW"/>
</dbReference>
<feature type="binding site" evidence="3">
    <location>
        <position position="220"/>
    </location>
    <ligand>
        <name>a divalent metal cation</name>
        <dbReference type="ChEBI" id="CHEBI:60240"/>
        <label>1</label>
    </ligand>
</feature>
<gene>
    <name evidence="4" type="ORF">A2531_02610</name>
</gene>
<feature type="binding site" evidence="3">
    <location>
        <position position="108"/>
    </location>
    <ligand>
        <name>a divalent metal cation</name>
        <dbReference type="ChEBI" id="CHEBI:60240"/>
        <label>1</label>
    </ligand>
</feature>
<evidence type="ECO:0000256" key="2">
    <source>
        <dbReference type="ARBA" id="ARBA00022723"/>
    </source>
</evidence>
<dbReference type="AlphaFoldDB" id="A0A1F5TRU9"/>